<evidence type="ECO:0000313" key="5">
    <source>
        <dbReference type="Proteomes" id="UP001501624"/>
    </source>
</evidence>
<dbReference type="InterPro" id="IPR027417">
    <property type="entry name" value="P-loop_NTPase"/>
</dbReference>
<dbReference type="RefSeq" id="WP_237336575.1">
    <property type="nucleotide sequence ID" value="NZ_BAABCM010000001.1"/>
</dbReference>
<evidence type="ECO:0000256" key="1">
    <source>
        <dbReference type="ARBA" id="ARBA00022741"/>
    </source>
</evidence>
<dbReference type="Gene3D" id="1.10.10.10">
    <property type="entry name" value="Winged helix-like DNA-binding domain superfamily/Winged helix DNA-binding domain"/>
    <property type="match status" value="1"/>
</dbReference>
<comment type="caution">
    <text evidence="4">The sequence shown here is derived from an EMBL/GenBank/DDBJ whole genome shotgun (WGS) entry which is preliminary data.</text>
</comment>
<keyword evidence="1" id="KW-0547">Nucleotide-binding</keyword>
<dbReference type="PANTHER" id="PTHR16305">
    <property type="entry name" value="TESTICULAR SOLUBLE ADENYLYL CYCLASE"/>
    <property type="match status" value="1"/>
</dbReference>
<dbReference type="InterPro" id="IPR016032">
    <property type="entry name" value="Sig_transdc_resp-reg_C-effctor"/>
</dbReference>
<sequence length="923" mass="99703">MSASGADTPSGLIGRDALLNGLRDFVRRSAQDGEARAIVGEAGIGKTALLKTACAYAEEAGMRTLRVTGAEFEAEIGYAGLHALLLPLRDVADDCAPPLREALRVALGRQEGPAPRQLMVFNAVFELVSLAARTRPVLLCVDDLQWLDQATITAIGFLARRVRGTSVGVLAASRSAHVLARSGIPVVRIGRLSPDHARELLSRRRPPLPPRLEQRVLSEADGNPLALLELARSVSDLADPLGHLPAVLPLTTKLERAFAVRTATLPEQARQALLRVAVDGRADLRHLLHDGLTVDDLAPAEAADLIAVDRRAMTVAFSHPLIRSAVVGSAAPADLRRAHAAIADRLDDDPARQAWHLSEATITPDEDVAARLEAAAHAFLARGDAPMAVTLLIRAARLSPLGSSAARRLAEAASLAAQVTGDLDDAARLLDEARRLNPRVTNSLHAAAAAAYITVNREGDVDTAFRLLLGAIESASSDAPSEEHGEALTTLLYLSWWAGREDYWTSFHRALARLGDRVPPLLRMLSLAFADPVRHGPAIRSQVAQLVERNIDEYEPTQIVRVMTSAIYLDMLTGCRGVAWRLVEGGRQGNAVRSSLGALMLLCLDDFASGRWDEAERLADEGIDRCRAHGYDFLAWYFLYDKALLAAVRGEPATTHEWTTELSRLAASRKAATPAQYGAHPRTLAAIGAGDWESAFRHASTLSAAGTFAPHRPIAMWVAFDLVESALRTGREDAARAHVAAIVANDIGALSPRMAVIALGARALVAEGADGEQLFEEALAVEDAGRFPFDLARVQLAYGERLRRNLRFVRAREVLHFALETFERLGAEPWAARTRQELRAARDPETKVPVTAPEKALTAQERAIAELAAAGFSNKEIARRLYLSPRTVGGHLYRTFPKLGISTRAALRDALERIDDRETAPAG</sequence>
<keyword evidence="5" id="KW-1185">Reference proteome</keyword>
<reference evidence="5" key="1">
    <citation type="journal article" date="2019" name="Int. J. Syst. Evol. Microbiol.">
        <title>The Global Catalogue of Microorganisms (GCM) 10K type strain sequencing project: providing services to taxonomists for standard genome sequencing and annotation.</title>
        <authorList>
            <consortium name="The Broad Institute Genomics Platform"/>
            <consortium name="The Broad Institute Genome Sequencing Center for Infectious Disease"/>
            <person name="Wu L."/>
            <person name="Ma J."/>
        </authorList>
    </citation>
    <scope>NUCLEOTIDE SEQUENCE [LARGE SCALE GENOMIC DNA]</scope>
    <source>
        <strain evidence="5">JCM 17017</strain>
    </source>
</reference>
<dbReference type="InterPro" id="IPR041664">
    <property type="entry name" value="AAA_16"/>
</dbReference>
<dbReference type="SUPFAM" id="SSF52540">
    <property type="entry name" value="P-loop containing nucleoside triphosphate hydrolases"/>
    <property type="match status" value="1"/>
</dbReference>
<feature type="domain" description="HTH luxR-type" evidence="3">
    <location>
        <begin position="850"/>
        <end position="915"/>
    </location>
</feature>
<keyword evidence="2" id="KW-0067">ATP-binding</keyword>
<gene>
    <name evidence="4" type="ORF">GCM10022380_08850</name>
</gene>
<organism evidence="4 5">
    <name type="scientific">Amycolatopsis tucumanensis</name>
    <dbReference type="NCBI Taxonomy" id="401106"/>
    <lineage>
        <taxon>Bacteria</taxon>
        <taxon>Bacillati</taxon>
        <taxon>Actinomycetota</taxon>
        <taxon>Actinomycetes</taxon>
        <taxon>Pseudonocardiales</taxon>
        <taxon>Pseudonocardiaceae</taxon>
        <taxon>Amycolatopsis</taxon>
    </lineage>
</organism>
<dbReference type="EMBL" id="BAABCM010000001">
    <property type="protein sequence ID" value="GAA3794188.1"/>
    <property type="molecule type" value="Genomic_DNA"/>
</dbReference>
<dbReference type="SMART" id="SM00421">
    <property type="entry name" value="HTH_LUXR"/>
    <property type="match status" value="1"/>
</dbReference>
<dbReference type="PRINTS" id="PR00038">
    <property type="entry name" value="HTHLUXR"/>
</dbReference>
<dbReference type="PROSITE" id="PS50043">
    <property type="entry name" value="HTH_LUXR_2"/>
    <property type="match status" value="1"/>
</dbReference>
<dbReference type="CDD" id="cd06170">
    <property type="entry name" value="LuxR_C_like"/>
    <property type="match status" value="1"/>
</dbReference>
<proteinExistence type="predicted"/>
<dbReference type="InterPro" id="IPR036388">
    <property type="entry name" value="WH-like_DNA-bd_sf"/>
</dbReference>
<dbReference type="Gene3D" id="1.25.40.10">
    <property type="entry name" value="Tetratricopeptide repeat domain"/>
    <property type="match status" value="1"/>
</dbReference>
<accession>A0ABP7HPQ7</accession>
<dbReference type="SUPFAM" id="SSF46894">
    <property type="entry name" value="C-terminal effector domain of the bipartite response regulators"/>
    <property type="match status" value="1"/>
</dbReference>
<dbReference type="PROSITE" id="PS00622">
    <property type="entry name" value="HTH_LUXR_1"/>
    <property type="match status" value="1"/>
</dbReference>
<dbReference type="InterPro" id="IPR000792">
    <property type="entry name" value="Tscrpt_reg_LuxR_C"/>
</dbReference>
<evidence type="ECO:0000313" key="4">
    <source>
        <dbReference type="EMBL" id="GAA3794188.1"/>
    </source>
</evidence>
<evidence type="ECO:0000256" key="2">
    <source>
        <dbReference type="ARBA" id="ARBA00022840"/>
    </source>
</evidence>
<dbReference type="Pfam" id="PF13191">
    <property type="entry name" value="AAA_16"/>
    <property type="match status" value="1"/>
</dbReference>
<dbReference type="PANTHER" id="PTHR16305:SF35">
    <property type="entry name" value="TRANSCRIPTIONAL ACTIVATOR DOMAIN"/>
    <property type="match status" value="1"/>
</dbReference>
<dbReference type="InterPro" id="IPR011990">
    <property type="entry name" value="TPR-like_helical_dom_sf"/>
</dbReference>
<protein>
    <submittedName>
        <fullName evidence="4">LuxR family transcriptional regulator</fullName>
    </submittedName>
</protein>
<name>A0ABP7HPQ7_9PSEU</name>
<dbReference type="Pfam" id="PF00196">
    <property type="entry name" value="GerE"/>
    <property type="match status" value="1"/>
</dbReference>
<evidence type="ECO:0000259" key="3">
    <source>
        <dbReference type="PROSITE" id="PS50043"/>
    </source>
</evidence>
<dbReference type="Gene3D" id="3.40.50.300">
    <property type="entry name" value="P-loop containing nucleotide triphosphate hydrolases"/>
    <property type="match status" value="1"/>
</dbReference>
<dbReference type="Proteomes" id="UP001501624">
    <property type="component" value="Unassembled WGS sequence"/>
</dbReference>